<reference evidence="10 11" key="1">
    <citation type="submission" date="2019-02" db="EMBL/GenBank/DDBJ databases">
        <title>Deep-cultivation of Planctomycetes and their phenomic and genomic characterization uncovers novel biology.</title>
        <authorList>
            <person name="Wiegand S."/>
            <person name="Jogler M."/>
            <person name="Boedeker C."/>
            <person name="Pinto D."/>
            <person name="Vollmers J."/>
            <person name="Rivas-Marin E."/>
            <person name="Kohn T."/>
            <person name="Peeters S.H."/>
            <person name="Heuer A."/>
            <person name="Rast P."/>
            <person name="Oberbeckmann S."/>
            <person name="Bunk B."/>
            <person name="Jeske O."/>
            <person name="Meyerdierks A."/>
            <person name="Storesund J.E."/>
            <person name="Kallscheuer N."/>
            <person name="Luecker S."/>
            <person name="Lage O.M."/>
            <person name="Pohl T."/>
            <person name="Merkel B.J."/>
            <person name="Hornburger P."/>
            <person name="Mueller R.-W."/>
            <person name="Bruemmer F."/>
            <person name="Labrenz M."/>
            <person name="Spormann A.M."/>
            <person name="Op den Camp H."/>
            <person name="Overmann J."/>
            <person name="Amann R."/>
            <person name="Jetten M.S.M."/>
            <person name="Mascher T."/>
            <person name="Medema M.H."/>
            <person name="Devos D.P."/>
            <person name="Kaster A.-K."/>
            <person name="Ovreas L."/>
            <person name="Rohde M."/>
            <person name="Galperin M.Y."/>
            <person name="Jogler C."/>
        </authorList>
    </citation>
    <scope>NUCLEOTIDE SEQUENCE [LARGE SCALE GENOMIC DNA]</scope>
    <source>
        <strain evidence="10 11">Pla133</strain>
    </source>
</reference>
<dbReference type="Pfam" id="PF00512">
    <property type="entry name" value="HisKA"/>
    <property type="match status" value="1"/>
</dbReference>
<dbReference type="InterPro" id="IPR036890">
    <property type="entry name" value="HATPase_C_sf"/>
</dbReference>
<dbReference type="PANTHER" id="PTHR43065">
    <property type="entry name" value="SENSOR HISTIDINE KINASE"/>
    <property type="match status" value="1"/>
</dbReference>
<dbReference type="AlphaFoldDB" id="A0A518BSS3"/>
<dbReference type="SUPFAM" id="SSF55785">
    <property type="entry name" value="PYP-like sensor domain (PAS domain)"/>
    <property type="match status" value="1"/>
</dbReference>
<proteinExistence type="predicted"/>
<dbReference type="InterPro" id="IPR000014">
    <property type="entry name" value="PAS"/>
</dbReference>
<dbReference type="InterPro" id="IPR036097">
    <property type="entry name" value="HisK_dim/P_sf"/>
</dbReference>
<dbReference type="InterPro" id="IPR003661">
    <property type="entry name" value="HisK_dim/P_dom"/>
</dbReference>
<dbReference type="PANTHER" id="PTHR43065:SF10">
    <property type="entry name" value="PEROXIDE STRESS-ACTIVATED HISTIDINE KINASE MAK3"/>
    <property type="match status" value="1"/>
</dbReference>
<keyword evidence="11" id="KW-1185">Reference proteome</keyword>
<dbReference type="PROSITE" id="PS50109">
    <property type="entry name" value="HIS_KIN"/>
    <property type="match status" value="1"/>
</dbReference>
<accession>A0A518BSS3</accession>
<dbReference type="SMART" id="SM00387">
    <property type="entry name" value="HATPase_c"/>
    <property type="match status" value="1"/>
</dbReference>
<evidence type="ECO:0000256" key="7">
    <source>
        <dbReference type="ARBA" id="ARBA00022840"/>
    </source>
</evidence>
<evidence type="ECO:0000313" key="10">
    <source>
        <dbReference type="EMBL" id="QDU70021.1"/>
    </source>
</evidence>
<keyword evidence="6" id="KW-0418">Kinase</keyword>
<dbReference type="SUPFAM" id="SSF55874">
    <property type="entry name" value="ATPase domain of HSP90 chaperone/DNA topoisomerase II/histidine kinase"/>
    <property type="match status" value="1"/>
</dbReference>
<dbReference type="CDD" id="cd00082">
    <property type="entry name" value="HisKA"/>
    <property type="match status" value="1"/>
</dbReference>
<evidence type="ECO:0000256" key="6">
    <source>
        <dbReference type="ARBA" id="ARBA00022777"/>
    </source>
</evidence>
<dbReference type="InterPro" id="IPR003594">
    <property type="entry name" value="HATPase_dom"/>
</dbReference>
<evidence type="ECO:0000256" key="4">
    <source>
        <dbReference type="ARBA" id="ARBA00022679"/>
    </source>
</evidence>
<evidence type="ECO:0000256" key="1">
    <source>
        <dbReference type="ARBA" id="ARBA00000085"/>
    </source>
</evidence>
<dbReference type="Pfam" id="PF02518">
    <property type="entry name" value="HATPase_c"/>
    <property type="match status" value="1"/>
</dbReference>
<keyword evidence="5" id="KW-0547">Nucleotide-binding</keyword>
<dbReference type="PRINTS" id="PR00344">
    <property type="entry name" value="BCTRLSENSOR"/>
</dbReference>
<keyword evidence="3" id="KW-0597">Phosphoprotein</keyword>
<evidence type="ECO:0000256" key="5">
    <source>
        <dbReference type="ARBA" id="ARBA00022741"/>
    </source>
</evidence>
<protein>
    <recommendedName>
        <fullName evidence="2">histidine kinase</fullName>
        <ecNumber evidence="2">2.7.13.3</ecNumber>
    </recommendedName>
</protein>
<keyword evidence="4 10" id="KW-0808">Transferase</keyword>
<evidence type="ECO:0000313" key="11">
    <source>
        <dbReference type="Proteomes" id="UP000316921"/>
    </source>
</evidence>
<dbReference type="SUPFAM" id="SSF47384">
    <property type="entry name" value="Homodimeric domain of signal transducing histidine kinase"/>
    <property type="match status" value="1"/>
</dbReference>
<dbReference type="InterPro" id="IPR035965">
    <property type="entry name" value="PAS-like_dom_sf"/>
</dbReference>
<dbReference type="Gene3D" id="1.10.287.130">
    <property type="match status" value="1"/>
</dbReference>
<dbReference type="EMBL" id="CP036287">
    <property type="protein sequence ID" value="QDU70021.1"/>
    <property type="molecule type" value="Genomic_DNA"/>
</dbReference>
<evidence type="ECO:0000256" key="2">
    <source>
        <dbReference type="ARBA" id="ARBA00012438"/>
    </source>
</evidence>
<dbReference type="InterPro" id="IPR004358">
    <property type="entry name" value="Sig_transdc_His_kin-like_C"/>
</dbReference>
<dbReference type="GO" id="GO:0005524">
    <property type="term" value="F:ATP binding"/>
    <property type="evidence" value="ECO:0007669"/>
    <property type="project" value="UniProtKB-KW"/>
</dbReference>
<comment type="catalytic activity">
    <reaction evidence="1">
        <text>ATP + protein L-histidine = ADP + protein N-phospho-L-histidine.</text>
        <dbReference type="EC" id="2.7.13.3"/>
    </reaction>
</comment>
<dbReference type="InterPro" id="IPR005467">
    <property type="entry name" value="His_kinase_dom"/>
</dbReference>
<name>A0A518BSS3_9BACT</name>
<gene>
    <name evidence="10" type="primary">zraS_6</name>
    <name evidence="10" type="ORF">Pla133_51440</name>
</gene>
<evidence type="ECO:0000256" key="3">
    <source>
        <dbReference type="ARBA" id="ARBA00022553"/>
    </source>
</evidence>
<keyword evidence="8" id="KW-0902">Two-component regulatory system</keyword>
<feature type="domain" description="Histidine kinase" evidence="9">
    <location>
        <begin position="163"/>
        <end position="367"/>
    </location>
</feature>
<evidence type="ECO:0000256" key="8">
    <source>
        <dbReference type="ARBA" id="ARBA00023012"/>
    </source>
</evidence>
<dbReference type="Pfam" id="PF13188">
    <property type="entry name" value="PAS_8"/>
    <property type="match status" value="1"/>
</dbReference>
<dbReference type="SMART" id="SM00388">
    <property type="entry name" value="HisKA"/>
    <property type="match status" value="1"/>
</dbReference>
<dbReference type="CDD" id="cd00075">
    <property type="entry name" value="HATPase"/>
    <property type="match status" value="1"/>
</dbReference>
<dbReference type="EC" id="2.7.13.3" evidence="2"/>
<dbReference type="KEGG" id="pbap:Pla133_51440"/>
<dbReference type="Proteomes" id="UP000316921">
    <property type="component" value="Chromosome"/>
</dbReference>
<dbReference type="Gene3D" id="3.30.450.20">
    <property type="entry name" value="PAS domain"/>
    <property type="match status" value="1"/>
</dbReference>
<dbReference type="Gene3D" id="3.30.565.10">
    <property type="entry name" value="Histidine kinase-like ATPase, C-terminal domain"/>
    <property type="match status" value="1"/>
</dbReference>
<sequence>MERFATISHGLLESYDRLSERAERVEGELAVANAELARRVAELDAILEALPTGVVVRDCLGAVTRVNAAALEIAGTPAGGDTAQLTRLFAGLPQDAAEPVRVELERPDGAVRALRTRTAAIQVRQGDGAGSVQILDDQTELEQLGRRAATSEKMAAVGTLAAGIAHEIRNPLNAIKGFAALLGRGVADNEKHARWAELAVSGCEEAEAIVAGLLSYAEPSQLELETVDASELVADALARCTVPADASVETFVDAPPFAGDRIKLRQALRNLIDNALSVQTTSARVRVTARVEAGELALRVADAGAGVEPSLRDRVLEPFYTTRAEGTGLGLALTHTVAQLHGGRLEIEDACAEYGGAEFVLRFPLRVSHETR</sequence>
<keyword evidence="7" id="KW-0067">ATP-binding</keyword>
<dbReference type="GO" id="GO:0000155">
    <property type="term" value="F:phosphorelay sensor kinase activity"/>
    <property type="evidence" value="ECO:0007669"/>
    <property type="project" value="InterPro"/>
</dbReference>
<evidence type="ECO:0000259" key="9">
    <source>
        <dbReference type="PROSITE" id="PS50109"/>
    </source>
</evidence>
<organism evidence="10 11">
    <name type="scientific">Engelhardtia mirabilis</name>
    <dbReference type="NCBI Taxonomy" id="2528011"/>
    <lineage>
        <taxon>Bacteria</taxon>
        <taxon>Pseudomonadati</taxon>
        <taxon>Planctomycetota</taxon>
        <taxon>Planctomycetia</taxon>
        <taxon>Planctomycetia incertae sedis</taxon>
        <taxon>Engelhardtia</taxon>
    </lineage>
</organism>